<accession>A0A0E9XK44</accession>
<organism evidence="1">
    <name type="scientific">Anguilla anguilla</name>
    <name type="common">European freshwater eel</name>
    <name type="synonym">Muraena anguilla</name>
    <dbReference type="NCBI Taxonomy" id="7936"/>
    <lineage>
        <taxon>Eukaryota</taxon>
        <taxon>Metazoa</taxon>
        <taxon>Chordata</taxon>
        <taxon>Craniata</taxon>
        <taxon>Vertebrata</taxon>
        <taxon>Euteleostomi</taxon>
        <taxon>Actinopterygii</taxon>
        <taxon>Neopterygii</taxon>
        <taxon>Teleostei</taxon>
        <taxon>Anguilliformes</taxon>
        <taxon>Anguillidae</taxon>
        <taxon>Anguilla</taxon>
    </lineage>
</organism>
<proteinExistence type="predicted"/>
<reference evidence="1" key="1">
    <citation type="submission" date="2014-11" db="EMBL/GenBank/DDBJ databases">
        <authorList>
            <person name="Amaro Gonzalez C."/>
        </authorList>
    </citation>
    <scope>NUCLEOTIDE SEQUENCE</scope>
</reference>
<name>A0A0E9XK44_ANGAN</name>
<dbReference type="EMBL" id="GBXM01006362">
    <property type="protein sequence ID" value="JAI02216.1"/>
    <property type="molecule type" value="Transcribed_RNA"/>
</dbReference>
<protein>
    <submittedName>
        <fullName evidence="1">Uncharacterized protein</fullName>
    </submittedName>
</protein>
<sequence length="23" mass="2567">MQSTINILGKLERHNLLNKCAAV</sequence>
<dbReference type="AlphaFoldDB" id="A0A0E9XK44"/>
<reference evidence="1" key="2">
    <citation type="journal article" date="2015" name="Fish Shellfish Immunol.">
        <title>Early steps in the European eel (Anguilla anguilla)-Vibrio vulnificus interaction in the gills: Role of the RtxA13 toxin.</title>
        <authorList>
            <person name="Callol A."/>
            <person name="Pajuelo D."/>
            <person name="Ebbesson L."/>
            <person name="Teles M."/>
            <person name="MacKenzie S."/>
            <person name="Amaro C."/>
        </authorList>
    </citation>
    <scope>NUCLEOTIDE SEQUENCE</scope>
</reference>
<evidence type="ECO:0000313" key="1">
    <source>
        <dbReference type="EMBL" id="JAI02216.1"/>
    </source>
</evidence>